<comment type="subcellular location">
    <subcellularLocation>
        <location evidence="1 8">Cell membrane</location>
        <topology evidence="1 8">Peripheral membrane protein</topology>
    </subcellularLocation>
</comment>
<comment type="similarity">
    <text evidence="8">Belongs to the ABC transporter superfamily. Energy-coupling factor EcfA family.</text>
</comment>
<keyword evidence="5 8" id="KW-0067">ATP-binding</keyword>
<keyword evidence="4 8" id="KW-0547">Nucleotide-binding</keyword>
<comment type="caution">
    <text evidence="10">The sequence shown here is derived from an EMBL/GenBank/DDBJ whole genome shotgun (WGS) entry which is preliminary data.</text>
</comment>
<evidence type="ECO:0000256" key="8">
    <source>
        <dbReference type="RuleBase" id="RU365104"/>
    </source>
</evidence>
<dbReference type="FunFam" id="3.40.50.300:FF:000224">
    <property type="entry name" value="Energy-coupling factor transporter ATP-binding protein EcfA"/>
    <property type="match status" value="1"/>
</dbReference>
<proteinExistence type="inferred from homology"/>
<evidence type="ECO:0000256" key="1">
    <source>
        <dbReference type="ARBA" id="ARBA00004202"/>
    </source>
</evidence>
<dbReference type="GO" id="GO:0005524">
    <property type="term" value="F:ATP binding"/>
    <property type="evidence" value="ECO:0007669"/>
    <property type="project" value="UniProtKB-UniRule"/>
</dbReference>
<evidence type="ECO:0000313" key="10">
    <source>
        <dbReference type="EMBL" id="EHS87162.1"/>
    </source>
</evidence>
<evidence type="ECO:0000256" key="7">
    <source>
        <dbReference type="ARBA" id="ARBA00023136"/>
    </source>
</evidence>
<sequence>MEAIRFKDLTYIYQANSVMAQPALTKITTTFKQGATTAIIGHTGSGKSTLMQLIDGLILPTAGSITLGDLTITNETPVKELGKLRRLVGYVFQFPEKQLFAESVLDDVKFGPLNQGLSDEEAQERAQAALEQLNFPLELLKHSPFELSGGQQRRVAIAGVLAMHPEILILDEPTVGLDPEGQAELLTLVRDLQAQGLTILIVTHQMEIVAQLADEVMVLNHGQLAFQGSSQDLFLQPDLLADNHLRLPKAIQLATNLGQRGITWDGLPLTTAQLADQIIQMWGDQDE</sequence>
<dbReference type="Gene3D" id="3.40.50.300">
    <property type="entry name" value="P-loop containing nucleotide triphosphate hydrolases"/>
    <property type="match status" value="1"/>
</dbReference>
<dbReference type="InterPro" id="IPR003593">
    <property type="entry name" value="AAA+_ATPase"/>
</dbReference>
<keyword evidence="3 8" id="KW-1003">Cell membrane</keyword>
<reference evidence="10 11" key="1">
    <citation type="journal article" date="2013" name="Genome Announc.">
        <title>Genome Sequence of Lactobacillus gastricus PS3, a Strain Isolated from Human Milk.</title>
        <authorList>
            <person name="Martin V."/>
            <person name="Cardenas N."/>
            <person name="Jimenez E."/>
            <person name="Maldonado A."/>
            <person name="Rodriguez J.M."/>
            <person name="Fernandez L."/>
        </authorList>
    </citation>
    <scope>NUCLEOTIDE SEQUENCE [LARGE SCALE GENOMIC DNA]</scope>
    <source>
        <strain evidence="10 11">PS3</strain>
    </source>
</reference>
<dbReference type="EC" id="7.-.-.-" evidence="8"/>
<dbReference type="PATRIC" id="fig|1144300.3.peg.511"/>
<organism evidence="10 11">
    <name type="scientific">Limosilactobacillus gastricus PS3</name>
    <dbReference type="NCBI Taxonomy" id="1144300"/>
    <lineage>
        <taxon>Bacteria</taxon>
        <taxon>Bacillati</taxon>
        <taxon>Bacillota</taxon>
        <taxon>Bacilli</taxon>
        <taxon>Lactobacillales</taxon>
        <taxon>Lactobacillaceae</taxon>
        <taxon>Limosilactobacillus</taxon>
    </lineage>
</organism>
<dbReference type="CDD" id="cd03225">
    <property type="entry name" value="ABC_cobalt_CbiO_domain1"/>
    <property type="match status" value="1"/>
</dbReference>
<name>H4GIT2_9LACO</name>
<evidence type="ECO:0000256" key="4">
    <source>
        <dbReference type="ARBA" id="ARBA00022741"/>
    </source>
</evidence>
<comment type="subunit">
    <text evidence="8">Forms a stable energy-coupling factor (ECF) transporter complex composed of 2 membrane-embedded substrate-binding proteins (S component), 2 ATP-binding proteins (A component) and 2 transmembrane proteins (T component).</text>
</comment>
<evidence type="ECO:0000256" key="3">
    <source>
        <dbReference type="ARBA" id="ARBA00022475"/>
    </source>
</evidence>
<evidence type="ECO:0000259" key="9">
    <source>
        <dbReference type="PROSITE" id="PS50893"/>
    </source>
</evidence>
<dbReference type="InterPro" id="IPR017871">
    <property type="entry name" value="ABC_transporter-like_CS"/>
</dbReference>
<dbReference type="NCBIfam" id="TIGR04521">
    <property type="entry name" value="ECF_ATPase_2"/>
    <property type="match status" value="1"/>
</dbReference>
<keyword evidence="2 8" id="KW-0813">Transport</keyword>
<dbReference type="InterPro" id="IPR027417">
    <property type="entry name" value="P-loop_NTPase"/>
</dbReference>
<dbReference type="EMBL" id="AICN01000023">
    <property type="protein sequence ID" value="EHS87162.1"/>
    <property type="molecule type" value="Genomic_DNA"/>
</dbReference>
<dbReference type="GO" id="GO:0042626">
    <property type="term" value="F:ATPase-coupled transmembrane transporter activity"/>
    <property type="evidence" value="ECO:0007669"/>
    <property type="project" value="TreeGrafter"/>
</dbReference>
<evidence type="ECO:0000313" key="11">
    <source>
        <dbReference type="Proteomes" id="UP000004567"/>
    </source>
</evidence>
<dbReference type="PROSITE" id="PS00211">
    <property type="entry name" value="ABC_TRANSPORTER_1"/>
    <property type="match status" value="1"/>
</dbReference>
<evidence type="ECO:0000256" key="5">
    <source>
        <dbReference type="ARBA" id="ARBA00022840"/>
    </source>
</evidence>
<dbReference type="InterPro" id="IPR015856">
    <property type="entry name" value="ABC_transpr_CbiO/EcfA_su"/>
</dbReference>
<dbReference type="Pfam" id="PF00005">
    <property type="entry name" value="ABC_tran"/>
    <property type="match status" value="1"/>
</dbReference>
<evidence type="ECO:0000256" key="6">
    <source>
        <dbReference type="ARBA" id="ARBA00022967"/>
    </source>
</evidence>
<dbReference type="SMART" id="SM00382">
    <property type="entry name" value="AAA"/>
    <property type="match status" value="1"/>
</dbReference>
<dbReference type="InterPro" id="IPR003439">
    <property type="entry name" value="ABC_transporter-like_ATP-bd"/>
</dbReference>
<dbReference type="GO" id="GO:0016887">
    <property type="term" value="F:ATP hydrolysis activity"/>
    <property type="evidence" value="ECO:0007669"/>
    <property type="project" value="InterPro"/>
</dbReference>
<comment type="function">
    <text evidence="8">ATP-binding (A) component of a common energy-coupling factor (ECF) ABC-transporter complex.</text>
</comment>
<feature type="domain" description="ABC transporter" evidence="9">
    <location>
        <begin position="4"/>
        <end position="246"/>
    </location>
</feature>
<gene>
    <name evidence="10" type="ORF">PS3_21295</name>
</gene>
<dbReference type="PANTHER" id="PTHR43553:SF27">
    <property type="entry name" value="ENERGY-COUPLING FACTOR TRANSPORTER ATP-BINDING PROTEIN ECFA2"/>
    <property type="match status" value="1"/>
</dbReference>
<keyword evidence="7 8" id="KW-0472">Membrane</keyword>
<dbReference type="PANTHER" id="PTHR43553">
    <property type="entry name" value="HEAVY METAL TRANSPORTER"/>
    <property type="match status" value="1"/>
</dbReference>
<dbReference type="OrthoDB" id="9784332at2"/>
<dbReference type="GO" id="GO:0043190">
    <property type="term" value="C:ATP-binding cassette (ABC) transporter complex"/>
    <property type="evidence" value="ECO:0007669"/>
    <property type="project" value="TreeGrafter"/>
</dbReference>
<dbReference type="AlphaFoldDB" id="H4GIT2"/>
<evidence type="ECO:0000256" key="2">
    <source>
        <dbReference type="ARBA" id="ARBA00022448"/>
    </source>
</evidence>
<dbReference type="SUPFAM" id="SSF52540">
    <property type="entry name" value="P-loop containing nucleoside triphosphate hydrolases"/>
    <property type="match status" value="1"/>
</dbReference>
<dbReference type="RefSeq" id="WP_007121966.1">
    <property type="nucleotide sequence ID" value="NZ_AICN01000023.1"/>
</dbReference>
<dbReference type="InterPro" id="IPR050095">
    <property type="entry name" value="ECF_ABC_transporter_ATP-bd"/>
</dbReference>
<dbReference type="InterPro" id="IPR030946">
    <property type="entry name" value="EcfA2"/>
</dbReference>
<dbReference type="Proteomes" id="UP000004567">
    <property type="component" value="Unassembled WGS sequence"/>
</dbReference>
<keyword evidence="6" id="KW-1278">Translocase</keyword>
<protein>
    <recommendedName>
        <fullName evidence="8">Energy-coupling factor transporter ATP-binding protein EcfA2</fullName>
        <ecNumber evidence="8">7.-.-.-</ecNumber>
    </recommendedName>
</protein>
<dbReference type="PROSITE" id="PS50893">
    <property type="entry name" value="ABC_TRANSPORTER_2"/>
    <property type="match status" value="1"/>
</dbReference>
<accession>H4GIT2</accession>
<dbReference type="STRING" id="1144300.PS3_21295"/>